<protein>
    <recommendedName>
        <fullName evidence="1">DUF6438 domain-containing protein</fullName>
    </recommendedName>
</protein>
<accession>A0A023BU65</accession>
<organism evidence="2 3">
    <name type="scientific">Aquimarina atlantica</name>
    <dbReference type="NCBI Taxonomy" id="1317122"/>
    <lineage>
        <taxon>Bacteria</taxon>
        <taxon>Pseudomonadati</taxon>
        <taxon>Bacteroidota</taxon>
        <taxon>Flavobacteriia</taxon>
        <taxon>Flavobacteriales</taxon>
        <taxon>Flavobacteriaceae</taxon>
        <taxon>Aquimarina</taxon>
    </lineage>
</organism>
<dbReference type="OrthoDB" id="7172369at2"/>
<dbReference type="InterPro" id="IPR045497">
    <property type="entry name" value="DUF6438"/>
</dbReference>
<dbReference type="Proteomes" id="UP000023541">
    <property type="component" value="Unassembled WGS sequence"/>
</dbReference>
<comment type="caution">
    <text evidence="2">The sequence shown here is derived from an EMBL/GenBank/DDBJ whole genome shotgun (WGS) entry which is preliminary data.</text>
</comment>
<keyword evidence="3" id="KW-1185">Reference proteome</keyword>
<proteinExistence type="predicted"/>
<name>A0A023BU65_9FLAO</name>
<dbReference type="PROSITE" id="PS51257">
    <property type="entry name" value="PROKAR_LIPOPROTEIN"/>
    <property type="match status" value="1"/>
</dbReference>
<dbReference type="eggNOG" id="ENOG5033VVM">
    <property type="taxonomic scope" value="Bacteria"/>
</dbReference>
<gene>
    <name evidence="2" type="ORF">ATO12_16550</name>
</gene>
<dbReference type="RefSeq" id="WP_034242267.1">
    <property type="nucleotide sequence ID" value="NZ_AQRA01000005.1"/>
</dbReference>
<dbReference type="STRING" id="1317122.ATO12_16550"/>
<evidence type="ECO:0000259" key="1">
    <source>
        <dbReference type="Pfam" id="PF20033"/>
    </source>
</evidence>
<dbReference type="Pfam" id="PF20033">
    <property type="entry name" value="DUF6438"/>
    <property type="match status" value="1"/>
</dbReference>
<feature type="domain" description="DUF6438" evidence="1">
    <location>
        <begin position="80"/>
        <end position="149"/>
    </location>
</feature>
<evidence type="ECO:0000313" key="3">
    <source>
        <dbReference type="Proteomes" id="UP000023541"/>
    </source>
</evidence>
<sequence length="152" mass="17340">MKFQFYVLTIISVFLTSCISGQTNATKKNESANSILKIEMSLSAFGVESDSFPSIDVFIDFEKDSTNCVKTFYNPAYKGSTYTLTKSEMESIIELLKNSDLEKLKKNYTTDITDQPSSKTVIQTNKAKYTINDYGLKGEYPLQELYKIIYKY</sequence>
<reference evidence="2 3" key="1">
    <citation type="submission" date="2014-04" db="EMBL/GenBank/DDBJ databases">
        <title>Aquimarina sp. 22II-S11-z7 Genome Sequencing.</title>
        <authorList>
            <person name="Lai Q."/>
        </authorList>
    </citation>
    <scope>NUCLEOTIDE SEQUENCE [LARGE SCALE GENOMIC DNA]</scope>
    <source>
        <strain evidence="2 3">22II-S11-z7</strain>
    </source>
</reference>
<evidence type="ECO:0000313" key="2">
    <source>
        <dbReference type="EMBL" id="EZH73547.1"/>
    </source>
</evidence>
<dbReference type="EMBL" id="AQRA01000005">
    <property type="protein sequence ID" value="EZH73547.1"/>
    <property type="molecule type" value="Genomic_DNA"/>
</dbReference>
<dbReference type="AlphaFoldDB" id="A0A023BU65"/>